<organism evidence="1 2">
    <name type="scientific">Cellulomonas fengjieae</name>
    <dbReference type="NCBI Taxonomy" id="2819978"/>
    <lineage>
        <taxon>Bacteria</taxon>
        <taxon>Bacillati</taxon>
        <taxon>Actinomycetota</taxon>
        <taxon>Actinomycetes</taxon>
        <taxon>Micrococcales</taxon>
        <taxon>Cellulomonadaceae</taxon>
        <taxon>Cellulomonas</taxon>
    </lineage>
</organism>
<dbReference type="EMBL" id="JAGFBM010000010">
    <property type="protein sequence ID" value="MBO3086624.1"/>
    <property type="molecule type" value="Genomic_DNA"/>
</dbReference>
<reference evidence="1 2" key="1">
    <citation type="submission" date="2021-03" db="EMBL/GenBank/DDBJ databases">
        <title>novel species in genus Cellulomonas.</title>
        <authorList>
            <person name="Zhang G."/>
        </authorList>
    </citation>
    <scope>NUCLEOTIDE SEQUENCE [LARGE SCALE GENOMIC DNA]</scope>
    <source>
        <strain evidence="2">zg-ZUI188</strain>
    </source>
</reference>
<keyword evidence="2" id="KW-1185">Reference proteome</keyword>
<dbReference type="RefSeq" id="WP_208290568.1">
    <property type="nucleotide sequence ID" value="NZ_CP074404.1"/>
</dbReference>
<evidence type="ECO:0000313" key="1">
    <source>
        <dbReference type="EMBL" id="MBO3086624.1"/>
    </source>
</evidence>
<accession>A0ABS3SMB1</accession>
<proteinExistence type="predicted"/>
<protein>
    <submittedName>
        <fullName evidence="1">Uncharacterized protein</fullName>
    </submittedName>
</protein>
<name>A0ABS3SMB1_9CELL</name>
<dbReference type="Proteomes" id="UP000678317">
    <property type="component" value="Unassembled WGS sequence"/>
</dbReference>
<comment type="caution">
    <text evidence="1">The sequence shown here is derived from an EMBL/GenBank/DDBJ whole genome shotgun (WGS) entry which is preliminary data.</text>
</comment>
<evidence type="ECO:0000313" key="2">
    <source>
        <dbReference type="Proteomes" id="UP000678317"/>
    </source>
</evidence>
<sequence>MTDAEWFPATCGDMVDAYPSSYEAECPLHGTARALTALTDPDNILATWLPKEEER</sequence>
<gene>
    <name evidence="1" type="ORF">J4035_18425</name>
</gene>